<accession>A0A0H4PU28</accession>
<proteinExistence type="predicted"/>
<dbReference type="EMBL" id="CP012040">
    <property type="protein sequence ID" value="AKP51847.1"/>
    <property type="molecule type" value="Genomic_DNA"/>
</dbReference>
<keyword evidence="3" id="KW-1185">Reference proteome</keyword>
<evidence type="ECO:0000313" key="3">
    <source>
        <dbReference type="Proteomes" id="UP000036520"/>
    </source>
</evidence>
<keyword evidence="1" id="KW-1133">Transmembrane helix</keyword>
<keyword evidence="1" id="KW-0472">Membrane</keyword>
<dbReference type="AlphaFoldDB" id="A0A0H4PU28"/>
<evidence type="ECO:0000256" key="1">
    <source>
        <dbReference type="SAM" id="Phobius"/>
    </source>
</evidence>
<gene>
    <name evidence="2" type="ORF">CA2015_2435</name>
</gene>
<dbReference type="Proteomes" id="UP000036520">
    <property type="component" value="Chromosome"/>
</dbReference>
<evidence type="ECO:0000313" key="2">
    <source>
        <dbReference type="EMBL" id="AKP51847.1"/>
    </source>
</evidence>
<keyword evidence="1" id="KW-0812">Transmembrane</keyword>
<feature type="transmembrane region" description="Helical" evidence="1">
    <location>
        <begin position="113"/>
        <end position="131"/>
    </location>
</feature>
<dbReference type="KEGG" id="camu:CA2015_2435"/>
<dbReference type="RefSeq" id="WP_048642150.1">
    <property type="nucleotide sequence ID" value="NZ_CAXBGM010000028.1"/>
</dbReference>
<sequence>MNFPSIFRVNRPSRFNINPRHYDPVKEEIASRTEMIKKDLESKGVLTPEEEALLERRMSGKGSTIRGAFTSGSPIKKQPTKIMEKTGLVRMIIVILLTGGFGSYIYFGPVVGYYFLYLAAAGALVFGLFKLKPRKKDE</sequence>
<feature type="transmembrane region" description="Helical" evidence="1">
    <location>
        <begin position="87"/>
        <end position="107"/>
    </location>
</feature>
<organism evidence="2 3">
    <name type="scientific">Cyclobacterium amurskyense</name>
    <dbReference type="NCBI Taxonomy" id="320787"/>
    <lineage>
        <taxon>Bacteria</taxon>
        <taxon>Pseudomonadati</taxon>
        <taxon>Bacteroidota</taxon>
        <taxon>Cytophagia</taxon>
        <taxon>Cytophagales</taxon>
        <taxon>Cyclobacteriaceae</taxon>
        <taxon>Cyclobacterium</taxon>
    </lineage>
</organism>
<dbReference type="STRING" id="320787.CA2015_2435"/>
<protein>
    <submittedName>
        <fullName evidence="2">Uncharacterized protein</fullName>
    </submittedName>
</protein>
<dbReference type="OrthoDB" id="1494520at2"/>
<reference evidence="2 3" key="1">
    <citation type="submission" date="2015-07" db="EMBL/GenBank/DDBJ databases">
        <authorList>
            <person name="Kim K.M."/>
        </authorList>
    </citation>
    <scope>NUCLEOTIDE SEQUENCE [LARGE SCALE GENOMIC DNA]</scope>
    <source>
        <strain evidence="2 3">KCTC 12363</strain>
    </source>
</reference>
<name>A0A0H4PU28_9BACT</name>